<keyword evidence="1" id="KW-1133">Transmembrane helix</keyword>
<keyword evidence="3" id="KW-1185">Reference proteome</keyword>
<organism evidence="2 3">
    <name type="scientific">Spectribacter hydrogenoxidans</name>
    <dbReference type="NCBI Taxonomy" id="3075608"/>
    <lineage>
        <taxon>Bacteria</taxon>
        <taxon>Pseudomonadati</taxon>
        <taxon>Pseudomonadota</taxon>
        <taxon>Gammaproteobacteria</taxon>
        <taxon>Salinisphaerales</taxon>
        <taxon>Salinisphaeraceae</taxon>
        <taxon>Spectribacter</taxon>
    </lineage>
</organism>
<feature type="transmembrane region" description="Helical" evidence="1">
    <location>
        <begin position="117"/>
        <end position="135"/>
    </location>
</feature>
<dbReference type="Proteomes" id="UP001251857">
    <property type="component" value="Unassembled WGS sequence"/>
</dbReference>
<dbReference type="InterPro" id="IPR001036">
    <property type="entry name" value="Acrflvin-R"/>
</dbReference>
<dbReference type="PANTHER" id="PTHR32063:SF19">
    <property type="entry name" value="CATION EFFLUX SYSTEM PROTEIN CUSA"/>
    <property type="match status" value="1"/>
</dbReference>
<dbReference type="Gene3D" id="1.20.1640.10">
    <property type="entry name" value="Multidrug efflux transporter AcrB transmembrane domain"/>
    <property type="match status" value="1"/>
</dbReference>
<dbReference type="EMBL" id="JAVRIB010000015">
    <property type="protein sequence ID" value="MDT0635930.1"/>
    <property type="molecule type" value="Genomic_DNA"/>
</dbReference>
<evidence type="ECO:0000313" key="3">
    <source>
        <dbReference type="Proteomes" id="UP001251857"/>
    </source>
</evidence>
<protein>
    <submittedName>
        <fullName evidence="2">Efflux RND transporter permease subunit</fullName>
    </submittedName>
</protein>
<dbReference type="SUPFAM" id="SSF82866">
    <property type="entry name" value="Multidrug efflux transporter AcrB transmembrane domain"/>
    <property type="match status" value="1"/>
</dbReference>
<dbReference type="Pfam" id="PF00873">
    <property type="entry name" value="ACR_tran"/>
    <property type="match status" value="1"/>
</dbReference>
<reference evidence="2 3" key="1">
    <citation type="submission" date="2023-09" db="EMBL/GenBank/DDBJ databases">
        <authorList>
            <person name="Rey-Velasco X."/>
        </authorList>
    </citation>
    <scope>NUCLEOTIDE SEQUENCE [LARGE SCALE GENOMIC DNA]</scope>
    <source>
        <strain evidence="2 3">W335</strain>
    </source>
</reference>
<evidence type="ECO:0000256" key="1">
    <source>
        <dbReference type="SAM" id="Phobius"/>
    </source>
</evidence>
<dbReference type="PANTHER" id="PTHR32063">
    <property type="match status" value="1"/>
</dbReference>
<dbReference type="RefSeq" id="WP_311653825.1">
    <property type="nucleotide sequence ID" value="NZ_JAVRIB010000015.1"/>
</dbReference>
<keyword evidence="1" id="KW-0812">Transmembrane</keyword>
<comment type="caution">
    <text evidence="2">The sequence shown here is derived from an EMBL/GenBank/DDBJ whole genome shotgun (WGS) entry which is preliminary data.</text>
</comment>
<dbReference type="Gene3D" id="3.30.70.1440">
    <property type="entry name" value="Multidrug efflux transporter AcrB pore domain"/>
    <property type="match status" value="1"/>
</dbReference>
<sequence length="142" mass="15523">MGDGLGIPDYVERAKQVVADSVDVPDGYRIAWAGQFKSFERAKARLQILVPLTLGLIFFMLFMHRASFTETLIVMLTIPFSLVGSIWLLWFLGYKLSVAVAVAVGMIAVAGQRIRPMLMTGLALFMGLISIMYTSDTGADAA</sequence>
<keyword evidence="1" id="KW-0472">Membrane</keyword>
<accession>A0ABU3C310</accession>
<proteinExistence type="predicted"/>
<evidence type="ECO:0000313" key="2">
    <source>
        <dbReference type="EMBL" id="MDT0635930.1"/>
    </source>
</evidence>
<feature type="transmembrane region" description="Helical" evidence="1">
    <location>
        <begin position="46"/>
        <end position="66"/>
    </location>
</feature>
<name>A0ABU3C310_9GAMM</name>
<gene>
    <name evidence="2" type="ORF">RM532_13325</name>
</gene>